<feature type="compositionally biased region" description="Polar residues" evidence="2">
    <location>
        <begin position="12"/>
        <end position="29"/>
    </location>
</feature>
<evidence type="ECO:0000313" key="4">
    <source>
        <dbReference type="Proteomes" id="UP000243515"/>
    </source>
</evidence>
<sequence length="872" mass="95375">HHHHHHGHHKQQQSISTSSDAPPSPTLTNPEMILPLDDDERESSTPSPPFGLPPRSDMQVLHGDRSFPEDSQTNFNGSNNMDTLNVSVGVAVSIPDRPPRGKWGYESYAHGRPLSDIGEEDSQLSPPSSGGSDQIAVKNGDFASSPTRHGYREEYDSCTSRSSSTISARSGQGRLKTTTDSQNGDEAHFDPDDAEDRVIQEYLGERVETSNGNGVGSVRSESSTPSIEGDEGSFDEDDGSSTILSTEAERILENAKKRLTLMEGNLTRARSSLRISPSPSPSPSPVSSFSPIRTHQPAGELYRSISRSDRKGSVLRSRQMYGVTHDKGTNHHSRVHSETNLPSALQSSISSDSVHPSRSLSALGSTSAYSFGADDNSFPYSSSRAYLTHRPSSALHISTQIINHPNLKEDDERSPASEDISANTPQGLGISTSNQTPKVTTMEEFNSAYPSHRPPSRAQSQLQVRNLQEQVEGLKSKISNLKVKTQEDNLRRRSLQSLRTPSPFSAAEQWYTTALEYRDGSNGLNANAGYGWSPQHDQTVFPHHRDESGEAQADTQSSEKDPQPEAGEQVNEDDGISILESHYEDAEEGDLDGSVRSPDSDIDRAALNAILNEPLEDDEIYKDFPEASTASDATPHEEREDAFDYENFFLHSALGNYSRSKMHRLSYISTTSVETALAIPPQSSPRVKHSRTNSADSMSTAATFATAVEGSYDSDNESTAETEVDHLLNPRLEYRSSVRSEQSNLQNDDEARVNHIRHSTASFINDSRLFTSPIPSLGDRAGSATPTSAFVSSLLSSVATSPNPTSATEEPSVLNNDDTRLLEQLFQSLGNVCMELQKITASPEIESDLKAMRVLRRRLDSAKRVLDGQLDV</sequence>
<feature type="compositionally biased region" description="Polar residues" evidence="2">
    <location>
        <begin position="338"/>
        <end position="361"/>
    </location>
</feature>
<feature type="compositionally biased region" description="Basic and acidic residues" evidence="2">
    <location>
        <begin position="406"/>
        <end position="416"/>
    </location>
</feature>
<feature type="compositionally biased region" description="Polar residues" evidence="2">
    <location>
        <begin position="69"/>
        <end position="86"/>
    </location>
</feature>
<proteinExistence type="predicted"/>
<feature type="region of interest" description="Disordered" evidence="2">
    <location>
        <begin position="405"/>
        <end position="438"/>
    </location>
</feature>
<feature type="compositionally biased region" description="Basic residues" evidence="2">
    <location>
        <begin position="1"/>
        <end position="11"/>
    </location>
</feature>
<organism evidence="3 4">
    <name type="scientific">Elaphomyces granulatus</name>
    <dbReference type="NCBI Taxonomy" id="519963"/>
    <lineage>
        <taxon>Eukaryota</taxon>
        <taxon>Fungi</taxon>
        <taxon>Dikarya</taxon>
        <taxon>Ascomycota</taxon>
        <taxon>Pezizomycotina</taxon>
        <taxon>Eurotiomycetes</taxon>
        <taxon>Eurotiomycetidae</taxon>
        <taxon>Eurotiales</taxon>
        <taxon>Elaphomycetaceae</taxon>
        <taxon>Elaphomyces</taxon>
    </lineage>
</organism>
<feature type="region of interest" description="Disordered" evidence="2">
    <location>
        <begin position="270"/>
        <end position="361"/>
    </location>
</feature>
<evidence type="ECO:0000313" key="3">
    <source>
        <dbReference type="EMBL" id="OXV08214.1"/>
    </source>
</evidence>
<gene>
    <name evidence="3" type="ORF">Egran_04024</name>
</gene>
<feature type="non-terminal residue" evidence="3">
    <location>
        <position position="1"/>
    </location>
</feature>
<protein>
    <submittedName>
        <fullName evidence="3">Uncharacterized protein</fullName>
    </submittedName>
</protein>
<reference evidence="3 4" key="1">
    <citation type="journal article" date="2015" name="Environ. Microbiol.">
        <title>Metagenome sequence of Elaphomyces granulatus from sporocarp tissue reveals Ascomycota ectomycorrhizal fingerprints of genome expansion and a Proteobacteria-rich microbiome.</title>
        <authorList>
            <person name="Quandt C.A."/>
            <person name="Kohler A."/>
            <person name="Hesse C.N."/>
            <person name="Sharpton T.J."/>
            <person name="Martin F."/>
            <person name="Spatafora J.W."/>
        </authorList>
    </citation>
    <scope>NUCLEOTIDE SEQUENCE [LARGE SCALE GENOMIC DNA]</scope>
    <source>
        <strain evidence="3 4">OSC145934</strain>
    </source>
</reference>
<accession>A0A232LVW8</accession>
<keyword evidence="1" id="KW-0175">Coiled coil</keyword>
<feature type="compositionally biased region" description="Polar residues" evidence="2">
    <location>
        <begin position="420"/>
        <end position="438"/>
    </location>
</feature>
<feature type="compositionally biased region" description="Basic and acidic residues" evidence="2">
    <location>
        <begin position="185"/>
        <end position="208"/>
    </location>
</feature>
<feature type="compositionally biased region" description="Low complexity" evidence="2">
    <location>
        <begin position="157"/>
        <end position="170"/>
    </location>
</feature>
<feature type="compositionally biased region" description="Acidic residues" evidence="2">
    <location>
        <begin position="228"/>
        <end position="239"/>
    </location>
</feature>
<evidence type="ECO:0000256" key="1">
    <source>
        <dbReference type="SAM" id="Coils"/>
    </source>
</evidence>
<feature type="region of interest" description="Disordered" evidence="2">
    <location>
        <begin position="1"/>
        <end position="248"/>
    </location>
</feature>
<keyword evidence="4" id="KW-1185">Reference proteome</keyword>
<dbReference type="EMBL" id="NPHW01004252">
    <property type="protein sequence ID" value="OXV08214.1"/>
    <property type="molecule type" value="Genomic_DNA"/>
</dbReference>
<feature type="region of interest" description="Disordered" evidence="2">
    <location>
        <begin position="528"/>
        <end position="573"/>
    </location>
</feature>
<dbReference type="Proteomes" id="UP000243515">
    <property type="component" value="Unassembled WGS sequence"/>
</dbReference>
<name>A0A232LVW8_9EURO</name>
<comment type="caution">
    <text evidence="3">The sequence shown here is derived from an EMBL/GenBank/DDBJ whole genome shotgun (WGS) entry which is preliminary data.</text>
</comment>
<feature type="coiled-coil region" evidence="1">
    <location>
        <begin position="457"/>
        <end position="484"/>
    </location>
</feature>
<feature type="compositionally biased region" description="Polar residues" evidence="2">
    <location>
        <begin position="175"/>
        <end position="184"/>
    </location>
</feature>
<feature type="compositionally biased region" description="Polar residues" evidence="2">
    <location>
        <begin position="123"/>
        <end position="132"/>
    </location>
</feature>
<dbReference type="OrthoDB" id="3438840at2759"/>
<evidence type="ECO:0000256" key="2">
    <source>
        <dbReference type="SAM" id="MobiDB-lite"/>
    </source>
</evidence>
<dbReference type="AlphaFoldDB" id="A0A232LVW8"/>